<accession>A0A3Q2Z1G8</accession>
<dbReference type="GO" id="GO:0042105">
    <property type="term" value="C:alpha-beta T cell receptor complex"/>
    <property type="evidence" value="ECO:0007669"/>
    <property type="project" value="TreeGrafter"/>
</dbReference>
<feature type="transmembrane region" description="Helical" evidence="4">
    <location>
        <begin position="104"/>
        <end position="126"/>
    </location>
</feature>
<evidence type="ECO:0000313" key="5">
    <source>
        <dbReference type="Ensembl" id="ENSHCOP00000024469.1"/>
    </source>
</evidence>
<dbReference type="GeneTree" id="ENSGT00730000111885"/>
<dbReference type="GO" id="GO:0009897">
    <property type="term" value="C:external side of plasma membrane"/>
    <property type="evidence" value="ECO:0007669"/>
    <property type="project" value="TreeGrafter"/>
</dbReference>
<name>A0A3Q2Z1G8_HIPCM</name>
<keyword evidence="4" id="KW-0472">Membrane</keyword>
<dbReference type="Gene3D" id="2.60.40.10">
    <property type="entry name" value="Immunoglobulins"/>
    <property type="match status" value="1"/>
</dbReference>
<dbReference type="Proteomes" id="UP000264820">
    <property type="component" value="Unplaced"/>
</dbReference>
<keyword evidence="2" id="KW-1003">Cell membrane</keyword>
<keyword evidence="3" id="KW-0732">Signal</keyword>
<dbReference type="GO" id="GO:0004888">
    <property type="term" value="F:transmembrane signaling receptor activity"/>
    <property type="evidence" value="ECO:0007669"/>
    <property type="project" value="TreeGrafter"/>
</dbReference>
<dbReference type="InterPro" id="IPR013783">
    <property type="entry name" value="Ig-like_fold"/>
</dbReference>
<protein>
    <submittedName>
        <fullName evidence="5">CD3e molecule</fullName>
    </submittedName>
</protein>
<reference evidence="5" key="1">
    <citation type="submission" date="2025-08" db="UniProtKB">
        <authorList>
            <consortium name="Ensembl"/>
        </authorList>
    </citation>
    <scope>IDENTIFICATION</scope>
</reference>
<dbReference type="PANTHER" id="PTHR10570">
    <property type="entry name" value="T-CELL SURFACE GLYCOPROTEIN CD3 GAMMA CHAIN / DELTA CHAIN"/>
    <property type="match status" value="1"/>
</dbReference>
<sequence>KVRISIGVAEKRAQTFCLSDLNSLFTVYEITLDNECLDKFTMTCPENGSWFKKEQSMDTPGHSLTVDGKNKGLYHCEYVQNNKKLKYYFYVEGKVCANCFELDAALFGALIVADVSITVLLMIFIYKCTKKKSSPGMRGKKQCDRVTYLNAHGQSQDPYSFINSGKPR</sequence>
<keyword evidence="6" id="KW-1185">Reference proteome</keyword>
<dbReference type="GO" id="GO:0045059">
    <property type="term" value="P:positive thymic T cell selection"/>
    <property type="evidence" value="ECO:0007669"/>
    <property type="project" value="TreeGrafter"/>
</dbReference>
<dbReference type="GO" id="GO:0007166">
    <property type="term" value="P:cell surface receptor signaling pathway"/>
    <property type="evidence" value="ECO:0007669"/>
    <property type="project" value="TreeGrafter"/>
</dbReference>
<evidence type="ECO:0000256" key="1">
    <source>
        <dbReference type="ARBA" id="ARBA00004251"/>
    </source>
</evidence>
<comment type="subcellular location">
    <subcellularLocation>
        <location evidence="1">Cell membrane</location>
        <topology evidence="1">Single-pass type I membrane protein</topology>
    </subcellularLocation>
</comment>
<keyword evidence="4" id="KW-0812">Transmembrane</keyword>
<dbReference type="AlphaFoldDB" id="A0A3Q2Z1G8"/>
<evidence type="ECO:0000256" key="2">
    <source>
        <dbReference type="ARBA" id="ARBA00022475"/>
    </source>
</evidence>
<dbReference type="Ensembl" id="ENSHCOT00000017710.1">
    <property type="protein sequence ID" value="ENSHCOP00000024469.1"/>
    <property type="gene ID" value="ENSHCOG00000013852.1"/>
</dbReference>
<organism evidence="5 6">
    <name type="scientific">Hippocampus comes</name>
    <name type="common">Tiger tail seahorse</name>
    <dbReference type="NCBI Taxonomy" id="109280"/>
    <lineage>
        <taxon>Eukaryota</taxon>
        <taxon>Metazoa</taxon>
        <taxon>Chordata</taxon>
        <taxon>Craniata</taxon>
        <taxon>Vertebrata</taxon>
        <taxon>Euteleostomi</taxon>
        <taxon>Actinopterygii</taxon>
        <taxon>Neopterygii</taxon>
        <taxon>Teleostei</taxon>
        <taxon>Neoteleostei</taxon>
        <taxon>Acanthomorphata</taxon>
        <taxon>Syngnathiaria</taxon>
        <taxon>Syngnathiformes</taxon>
        <taxon>Syngnathoidei</taxon>
        <taxon>Syngnathidae</taxon>
        <taxon>Hippocampus</taxon>
    </lineage>
</organism>
<evidence type="ECO:0000256" key="3">
    <source>
        <dbReference type="ARBA" id="ARBA00022729"/>
    </source>
</evidence>
<dbReference type="Pfam" id="PF16681">
    <property type="entry name" value="Ig_5"/>
    <property type="match status" value="1"/>
</dbReference>
<evidence type="ECO:0000256" key="4">
    <source>
        <dbReference type="SAM" id="Phobius"/>
    </source>
</evidence>
<dbReference type="STRING" id="109280.ENSHCOP00000024469"/>
<dbReference type="PANTHER" id="PTHR10570:SF9">
    <property type="entry name" value="T-CELL SURFACE GLYCOPROTEIN CD3 EPSILON CHAIN"/>
    <property type="match status" value="1"/>
</dbReference>
<reference evidence="5" key="2">
    <citation type="submission" date="2025-09" db="UniProtKB">
        <authorList>
            <consortium name="Ensembl"/>
        </authorList>
    </citation>
    <scope>IDENTIFICATION</scope>
</reference>
<proteinExistence type="predicted"/>
<dbReference type="InterPro" id="IPR015484">
    <property type="entry name" value="CD3_esu/gsu/dsu"/>
</dbReference>
<evidence type="ECO:0000313" key="6">
    <source>
        <dbReference type="Proteomes" id="UP000264820"/>
    </source>
</evidence>
<keyword evidence="4" id="KW-1133">Transmembrane helix</keyword>